<keyword evidence="2" id="KW-0378">Hydrolase</keyword>
<dbReference type="GO" id="GO:0005975">
    <property type="term" value="P:carbohydrate metabolic process"/>
    <property type="evidence" value="ECO:0007669"/>
    <property type="project" value="InterPro"/>
</dbReference>
<gene>
    <name evidence="5" type="ORF">HOQ43_18605</name>
</gene>
<dbReference type="InterPro" id="IPR035992">
    <property type="entry name" value="Ricin_B-like_lectins"/>
</dbReference>
<evidence type="ECO:0000256" key="3">
    <source>
        <dbReference type="SAM" id="SignalP"/>
    </source>
</evidence>
<evidence type="ECO:0000259" key="4">
    <source>
        <dbReference type="PROSITE" id="PS51677"/>
    </source>
</evidence>
<keyword evidence="1" id="KW-0479">Metal-binding</keyword>
<evidence type="ECO:0000256" key="1">
    <source>
        <dbReference type="ARBA" id="ARBA00022723"/>
    </source>
</evidence>
<dbReference type="InterPro" id="IPR011330">
    <property type="entry name" value="Glyco_hydro/deAcase_b/a-brl"/>
</dbReference>
<feature type="signal peptide" evidence="3">
    <location>
        <begin position="1"/>
        <end position="36"/>
    </location>
</feature>
<dbReference type="PROSITE" id="PS50231">
    <property type="entry name" value="RICIN_B_LECTIN"/>
    <property type="match status" value="1"/>
</dbReference>
<name>A0A850CEL5_9ACTN</name>
<dbReference type="InterPro" id="IPR000772">
    <property type="entry name" value="Ricin_B_lectin"/>
</dbReference>
<protein>
    <submittedName>
        <fullName evidence="5">Polysaccharide deacetylase family protein</fullName>
    </submittedName>
</protein>
<dbReference type="GO" id="GO:0046872">
    <property type="term" value="F:metal ion binding"/>
    <property type="evidence" value="ECO:0007669"/>
    <property type="project" value="UniProtKB-KW"/>
</dbReference>
<dbReference type="Gene3D" id="3.20.20.370">
    <property type="entry name" value="Glycoside hydrolase/deacetylase"/>
    <property type="match status" value="1"/>
</dbReference>
<dbReference type="Gene3D" id="2.80.10.50">
    <property type="match status" value="2"/>
</dbReference>
<dbReference type="SMART" id="SM00458">
    <property type="entry name" value="RICIN"/>
    <property type="match status" value="1"/>
</dbReference>
<organism evidence="5 6">
    <name type="scientific">Glycomyces artemisiae</name>
    <dbReference type="NCBI Taxonomy" id="1076443"/>
    <lineage>
        <taxon>Bacteria</taxon>
        <taxon>Bacillati</taxon>
        <taxon>Actinomycetota</taxon>
        <taxon>Actinomycetes</taxon>
        <taxon>Glycomycetales</taxon>
        <taxon>Glycomycetaceae</taxon>
        <taxon>Glycomyces</taxon>
    </lineage>
</organism>
<feature type="domain" description="NodB homology" evidence="4">
    <location>
        <begin position="41"/>
        <end position="217"/>
    </location>
</feature>
<dbReference type="PANTHER" id="PTHR10587">
    <property type="entry name" value="GLYCOSYL TRANSFERASE-RELATED"/>
    <property type="match status" value="1"/>
</dbReference>
<dbReference type="GO" id="GO:0016020">
    <property type="term" value="C:membrane"/>
    <property type="evidence" value="ECO:0007669"/>
    <property type="project" value="TreeGrafter"/>
</dbReference>
<dbReference type="CDD" id="cd23418">
    <property type="entry name" value="beta-trefoil_Ricin_XLN-like"/>
    <property type="match status" value="1"/>
</dbReference>
<dbReference type="PROSITE" id="PS51677">
    <property type="entry name" value="NODB"/>
    <property type="match status" value="1"/>
</dbReference>
<comment type="caution">
    <text evidence="5">The sequence shown here is derived from an EMBL/GenBank/DDBJ whole genome shotgun (WGS) entry which is preliminary data.</text>
</comment>
<sequence>MHGIRRRIRPLIATLSALAFAAATAVAILIASPAQAQTCNGYVGLTFDDGPNPGTTSSLLNALTSNGLRATMFNTGQRAASNPGLVAAQVSAGMWVGNHSYTHPHMTGMSASQMAQEISSTQAAIQQGGGGTPVLFRPPYGETNATLKSVEAQYGLTEVLWSVDSQDWNGASTAAIVNAANNLQNGGVILMHDAYQNTINAIPQIASNLRARGLCAGMISPSTGRAVAPTGSGGGGGGGGGTGTDLLRSTAAGKCIDVPNGSTANGTRVQLYSCYEGANQQFTVTAAQELRVLGKCLEPSGTGNGSLAQINTCSGAANQKWTFGSDSTIRNAGTGLCLDVYSSSDGAAVQLYSCWTGANQKWTRV</sequence>
<dbReference type="GO" id="GO:0016810">
    <property type="term" value="F:hydrolase activity, acting on carbon-nitrogen (but not peptide) bonds"/>
    <property type="evidence" value="ECO:0007669"/>
    <property type="project" value="InterPro"/>
</dbReference>
<keyword evidence="3" id="KW-0732">Signal</keyword>
<dbReference type="Pfam" id="PF01522">
    <property type="entry name" value="Polysacc_deac_1"/>
    <property type="match status" value="1"/>
</dbReference>
<dbReference type="SUPFAM" id="SSF88713">
    <property type="entry name" value="Glycoside hydrolase/deacetylase"/>
    <property type="match status" value="1"/>
</dbReference>
<accession>A0A850CEL5</accession>
<proteinExistence type="predicted"/>
<dbReference type="Pfam" id="PF00652">
    <property type="entry name" value="Ricin_B_lectin"/>
    <property type="match status" value="1"/>
</dbReference>
<dbReference type="InterPro" id="IPR002509">
    <property type="entry name" value="NODB_dom"/>
</dbReference>
<dbReference type="CDD" id="cd10953">
    <property type="entry name" value="CE4_SlAXE_like"/>
    <property type="match status" value="1"/>
</dbReference>
<reference evidence="5 6" key="1">
    <citation type="submission" date="2020-05" db="EMBL/GenBank/DDBJ databases">
        <title>DNA-SIP metagenomic assembled genomes.</title>
        <authorList>
            <person name="Yu J."/>
        </authorList>
    </citation>
    <scope>NUCLEOTIDE SEQUENCE [LARGE SCALE GENOMIC DNA]</scope>
    <source>
        <strain evidence="5">Bin5.27</strain>
    </source>
</reference>
<evidence type="ECO:0000313" key="5">
    <source>
        <dbReference type="EMBL" id="NUQ90459.1"/>
    </source>
</evidence>
<evidence type="ECO:0000256" key="2">
    <source>
        <dbReference type="ARBA" id="ARBA00022801"/>
    </source>
</evidence>
<evidence type="ECO:0000313" key="6">
    <source>
        <dbReference type="Proteomes" id="UP000574690"/>
    </source>
</evidence>
<dbReference type="PANTHER" id="PTHR10587:SF133">
    <property type="entry name" value="CHITIN DEACETYLASE 1-RELATED"/>
    <property type="match status" value="1"/>
</dbReference>
<dbReference type="EMBL" id="JABFXE010000781">
    <property type="protein sequence ID" value="NUQ90459.1"/>
    <property type="molecule type" value="Genomic_DNA"/>
</dbReference>
<dbReference type="SUPFAM" id="SSF50370">
    <property type="entry name" value="Ricin B-like lectins"/>
    <property type="match status" value="1"/>
</dbReference>
<dbReference type="InterPro" id="IPR050248">
    <property type="entry name" value="Polysacc_deacetylase_ArnD"/>
</dbReference>
<dbReference type="AlphaFoldDB" id="A0A850CEL5"/>
<feature type="chain" id="PRO_5033011391" evidence="3">
    <location>
        <begin position="37"/>
        <end position="365"/>
    </location>
</feature>
<dbReference type="Proteomes" id="UP000574690">
    <property type="component" value="Unassembled WGS sequence"/>
</dbReference>